<reference evidence="1" key="1">
    <citation type="submission" date="2024-06" db="EMBL/GenBank/DDBJ databases">
        <title>Complete genome sequence of the cellulolytic actinobacterium, Cellulosimicrobium ES-005.</title>
        <authorList>
            <person name="Matthews C.T."/>
            <person name="Underwood K.D."/>
            <person name="Ghanchi K.M."/>
            <person name="Fields S.D."/>
            <person name="Gardner S.G."/>
        </authorList>
    </citation>
    <scope>NUCLEOTIDE SEQUENCE</scope>
    <source>
        <strain evidence="1">ES-005</strain>
    </source>
</reference>
<organism evidence="1">
    <name type="scientific">Cellulosimicrobium sp. ES-005</name>
    <dbReference type="NCBI Taxonomy" id="3163031"/>
    <lineage>
        <taxon>Bacteria</taxon>
        <taxon>Bacillati</taxon>
        <taxon>Actinomycetota</taxon>
        <taxon>Actinomycetes</taxon>
        <taxon>Micrococcales</taxon>
        <taxon>Promicromonosporaceae</taxon>
        <taxon>Cellulosimicrobium</taxon>
    </lineage>
</organism>
<dbReference type="EMBL" id="CP159290">
    <property type="protein sequence ID" value="XCH31374.1"/>
    <property type="molecule type" value="Genomic_DNA"/>
</dbReference>
<dbReference type="RefSeq" id="WP_353708991.1">
    <property type="nucleotide sequence ID" value="NZ_CP159290.1"/>
</dbReference>
<evidence type="ECO:0000313" key="1">
    <source>
        <dbReference type="EMBL" id="XCH31374.1"/>
    </source>
</evidence>
<gene>
    <name evidence="1" type="ORF">ABRQ22_06720</name>
</gene>
<dbReference type="AlphaFoldDB" id="A0AAU8G588"/>
<protein>
    <submittedName>
        <fullName evidence="1">Uncharacterized protein</fullName>
    </submittedName>
</protein>
<accession>A0AAU8G588</accession>
<sequence>MSYRHDQGATCVVGICDVCDRRWIAGDLDASRALARAHEIAVHPGATSARDALNTARYRSRRHA</sequence>
<proteinExistence type="predicted"/>
<name>A0AAU8G588_9MICO</name>